<accession>X1RMJ5</accession>
<dbReference type="AlphaFoldDB" id="X1RMJ5"/>
<feature type="non-terminal residue" evidence="1">
    <location>
        <position position="39"/>
    </location>
</feature>
<sequence length="39" mass="4745">MRYIKVMFSEEKDMGKIILKKNKIIVEANNKRTKKFLEE</sequence>
<organism evidence="1">
    <name type="scientific">marine sediment metagenome</name>
    <dbReference type="NCBI Taxonomy" id="412755"/>
    <lineage>
        <taxon>unclassified sequences</taxon>
        <taxon>metagenomes</taxon>
        <taxon>ecological metagenomes</taxon>
    </lineage>
</organism>
<comment type="caution">
    <text evidence="1">The sequence shown here is derived from an EMBL/GenBank/DDBJ whole genome shotgun (WGS) entry which is preliminary data.</text>
</comment>
<dbReference type="EMBL" id="BARW01004938">
    <property type="protein sequence ID" value="GAI68196.1"/>
    <property type="molecule type" value="Genomic_DNA"/>
</dbReference>
<reference evidence="1" key="1">
    <citation type="journal article" date="2014" name="Front. Microbiol.">
        <title>High frequency of phylogenetically diverse reductive dehalogenase-homologous genes in deep subseafloor sedimentary metagenomes.</title>
        <authorList>
            <person name="Kawai M."/>
            <person name="Futagami T."/>
            <person name="Toyoda A."/>
            <person name="Takaki Y."/>
            <person name="Nishi S."/>
            <person name="Hori S."/>
            <person name="Arai W."/>
            <person name="Tsubouchi T."/>
            <person name="Morono Y."/>
            <person name="Uchiyama I."/>
            <person name="Ito T."/>
            <person name="Fujiyama A."/>
            <person name="Inagaki F."/>
            <person name="Takami H."/>
        </authorList>
    </citation>
    <scope>NUCLEOTIDE SEQUENCE</scope>
    <source>
        <strain evidence="1">Expedition CK06-06</strain>
    </source>
</reference>
<protein>
    <submittedName>
        <fullName evidence="1">Uncharacterized protein</fullName>
    </submittedName>
</protein>
<name>X1RMJ5_9ZZZZ</name>
<evidence type="ECO:0000313" key="1">
    <source>
        <dbReference type="EMBL" id="GAI68196.1"/>
    </source>
</evidence>
<gene>
    <name evidence="1" type="ORF">S12H4_11144</name>
</gene>
<proteinExistence type="predicted"/>